<dbReference type="EMBL" id="CP040710">
    <property type="protein sequence ID" value="QCX02120.1"/>
    <property type="molecule type" value="Genomic_DNA"/>
</dbReference>
<dbReference type="Proteomes" id="UP000310017">
    <property type="component" value="Chromosome"/>
</dbReference>
<evidence type="ECO:0000259" key="1">
    <source>
        <dbReference type="Pfam" id="PF13349"/>
    </source>
</evidence>
<protein>
    <recommendedName>
        <fullName evidence="1">DUF4097 domain-containing protein</fullName>
    </recommendedName>
</protein>
<dbReference type="Pfam" id="PF13349">
    <property type="entry name" value="DUF4097"/>
    <property type="match status" value="1"/>
</dbReference>
<proteinExistence type="predicted"/>
<dbReference type="RefSeq" id="WP_138854456.1">
    <property type="nucleotide sequence ID" value="NZ_CP040710.1"/>
</dbReference>
<feature type="domain" description="DUF4097" evidence="1">
    <location>
        <begin position="114"/>
        <end position="201"/>
    </location>
</feature>
<keyword evidence="3" id="KW-1185">Reference proteome</keyword>
<accession>A0A5B7SZC8</accession>
<name>A0A5B7SZC8_9FLAO</name>
<organism evidence="2 3">
    <name type="scientific">Aggregatimonas sangjinii</name>
    <dbReference type="NCBI Taxonomy" id="2583587"/>
    <lineage>
        <taxon>Bacteria</taxon>
        <taxon>Pseudomonadati</taxon>
        <taxon>Bacteroidota</taxon>
        <taxon>Flavobacteriia</taxon>
        <taxon>Flavobacteriales</taxon>
        <taxon>Flavobacteriaceae</taxon>
        <taxon>Aggregatimonas</taxon>
    </lineage>
</organism>
<evidence type="ECO:0000313" key="2">
    <source>
        <dbReference type="EMBL" id="QCX02120.1"/>
    </source>
</evidence>
<dbReference type="OrthoDB" id="1144071at2"/>
<sequence length="206" mass="22460">MKTPFILIFLLSLSIGVSQTLVEKTIVDSSILFIEIDAANCYAIAMETTEGNEMRIMAEMDGEYHSDLVLKVREEGNTLQVGAGFQPNFRKPNDKLSAHKVVSIALQLILPKNKRVVLNGTSCNISAKGSYLNLAVALNDGQCVLENISEEVTVRTQSGDILVKSDGATISAESKYGNVGTNKIPEGNNRYVLKTVTGNIRFSEME</sequence>
<evidence type="ECO:0000313" key="3">
    <source>
        <dbReference type="Proteomes" id="UP000310017"/>
    </source>
</evidence>
<dbReference type="InterPro" id="IPR025164">
    <property type="entry name" value="Toastrack_DUF4097"/>
</dbReference>
<reference evidence="2 3" key="1">
    <citation type="submission" date="2019-05" db="EMBL/GenBank/DDBJ databases">
        <title>Genome sequencing of F202Z8.</title>
        <authorList>
            <person name="Kwon Y.M."/>
        </authorList>
    </citation>
    <scope>NUCLEOTIDE SEQUENCE [LARGE SCALE GENOMIC DNA]</scope>
    <source>
        <strain evidence="2 3">F202Z8</strain>
    </source>
</reference>
<gene>
    <name evidence="2" type="ORF">FGM00_19105</name>
</gene>
<dbReference type="KEGG" id="asag:FGM00_19105"/>
<dbReference type="AlphaFoldDB" id="A0A5B7SZC8"/>